<dbReference type="EMBL" id="SWBQ01000004">
    <property type="protein sequence ID" value="TKC04926.1"/>
    <property type="molecule type" value="Genomic_DNA"/>
</dbReference>
<dbReference type="Pfam" id="PF10825">
    <property type="entry name" value="DUF2752"/>
    <property type="match status" value="1"/>
</dbReference>
<keyword evidence="3" id="KW-1185">Reference proteome</keyword>
<evidence type="ECO:0000256" key="1">
    <source>
        <dbReference type="SAM" id="Phobius"/>
    </source>
</evidence>
<sequence length="106" mass="12238">MNSKKPGWIELVFWITALLLLGFANPEVHGHEHHFTLCPLANMGFEWCPGCGIGRAITQLLHGNFRESFAHHWFGLPALLIILYRIVILIKLNRGNKVNYKEERYV</sequence>
<protein>
    <submittedName>
        <fullName evidence="2">DUF2752 domain-containing protein</fullName>
    </submittedName>
</protein>
<keyword evidence="1" id="KW-0472">Membrane</keyword>
<evidence type="ECO:0000313" key="3">
    <source>
        <dbReference type="Proteomes" id="UP000307244"/>
    </source>
</evidence>
<keyword evidence="1" id="KW-0812">Transmembrane</keyword>
<gene>
    <name evidence="2" type="ORF">FA047_14235</name>
</gene>
<accession>A0A4U1CJ67</accession>
<evidence type="ECO:0000313" key="2">
    <source>
        <dbReference type="EMBL" id="TKC04926.1"/>
    </source>
</evidence>
<dbReference type="Proteomes" id="UP000307244">
    <property type="component" value="Unassembled WGS sequence"/>
</dbReference>
<name>A0A4U1CJ67_9SPHI</name>
<dbReference type="OrthoDB" id="1525013at2"/>
<dbReference type="InterPro" id="IPR021215">
    <property type="entry name" value="DUF2752"/>
</dbReference>
<reference evidence="2 3" key="1">
    <citation type="submission" date="2019-04" db="EMBL/GenBank/DDBJ databases">
        <title>Pedobacter sp. RP-3-15 sp. nov., isolated from Arctic soil.</title>
        <authorList>
            <person name="Dahal R.H."/>
            <person name="Kim D.-U."/>
        </authorList>
    </citation>
    <scope>NUCLEOTIDE SEQUENCE [LARGE SCALE GENOMIC DNA]</scope>
    <source>
        <strain evidence="2 3">RP-3-15</strain>
    </source>
</reference>
<comment type="caution">
    <text evidence="2">The sequence shown here is derived from an EMBL/GenBank/DDBJ whole genome shotgun (WGS) entry which is preliminary data.</text>
</comment>
<dbReference type="RefSeq" id="WP_136836747.1">
    <property type="nucleotide sequence ID" value="NZ_SWBQ01000004.1"/>
</dbReference>
<feature type="transmembrane region" description="Helical" evidence="1">
    <location>
        <begin position="70"/>
        <end position="90"/>
    </location>
</feature>
<proteinExistence type="predicted"/>
<keyword evidence="1" id="KW-1133">Transmembrane helix</keyword>
<dbReference type="AlphaFoldDB" id="A0A4U1CJ67"/>
<organism evidence="2 3">
    <name type="scientific">Pedobacter frigoris</name>
    <dbReference type="NCBI Taxonomy" id="2571272"/>
    <lineage>
        <taxon>Bacteria</taxon>
        <taxon>Pseudomonadati</taxon>
        <taxon>Bacteroidota</taxon>
        <taxon>Sphingobacteriia</taxon>
        <taxon>Sphingobacteriales</taxon>
        <taxon>Sphingobacteriaceae</taxon>
        <taxon>Pedobacter</taxon>
    </lineage>
</organism>